<comment type="caution">
    <text evidence="4">The sequence shown here is derived from an EMBL/GenBank/DDBJ whole genome shotgun (WGS) entry which is preliminary data.</text>
</comment>
<name>A0ABW5RF74_9BACL</name>
<dbReference type="SUPFAM" id="SSF160387">
    <property type="entry name" value="NosL/MerB-like"/>
    <property type="match status" value="1"/>
</dbReference>
<evidence type="ECO:0000259" key="3">
    <source>
        <dbReference type="PROSITE" id="PS51000"/>
    </source>
</evidence>
<proteinExistence type="predicted"/>
<dbReference type="InterPro" id="IPR008719">
    <property type="entry name" value="N2O_reductase_NosL"/>
</dbReference>
<keyword evidence="5" id="KW-1185">Reference proteome</keyword>
<feature type="domain" description="HTH deoR-type" evidence="3">
    <location>
        <begin position="3"/>
        <end position="58"/>
    </location>
</feature>
<evidence type="ECO:0000313" key="5">
    <source>
        <dbReference type="Proteomes" id="UP001597497"/>
    </source>
</evidence>
<dbReference type="SUPFAM" id="SSF46785">
    <property type="entry name" value="Winged helix' DNA-binding domain"/>
    <property type="match status" value="1"/>
</dbReference>
<keyword evidence="1" id="KW-0805">Transcription regulation</keyword>
<evidence type="ECO:0000313" key="4">
    <source>
        <dbReference type="EMBL" id="MFD2673613.1"/>
    </source>
</evidence>
<keyword evidence="2" id="KW-0804">Transcription</keyword>
<dbReference type="InterPro" id="IPR036388">
    <property type="entry name" value="WH-like_DNA-bd_sf"/>
</dbReference>
<dbReference type="PRINTS" id="PR00037">
    <property type="entry name" value="HTHLACR"/>
</dbReference>
<sequence length="198" mass="22090">MLPIERQQQIMEWLKDEKTLRVSDLSERLEVSEMTIYRDLKPLMDEGKVEKTSGGIALASVPKQPASLACVYCYKSSASRHAVQVIRTDQTVEHACCAHCALLRYADMESEISHLLCKDFILDTTLSAQMATFLFNPSVHINCCQPQVLAFQSRQDALKFQTGFGGEVYGFKQAVSTIVQTMHHPSSSCCGKNGQNHS</sequence>
<evidence type="ECO:0000256" key="1">
    <source>
        <dbReference type="ARBA" id="ARBA00023015"/>
    </source>
</evidence>
<dbReference type="PANTHER" id="PTHR41247">
    <property type="entry name" value="HTH-TYPE TRANSCRIPTIONAL REPRESSOR YCNK"/>
    <property type="match status" value="1"/>
</dbReference>
<gene>
    <name evidence="4" type="ORF">ACFSUC_18850</name>
</gene>
<reference evidence="5" key="1">
    <citation type="journal article" date="2019" name="Int. J. Syst. Evol. Microbiol.">
        <title>The Global Catalogue of Microorganisms (GCM) 10K type strain sequencing project: providing services to taxonomists for standard genome sequencing and annotation.</title>
        <authorList>
            <consortium name="The Broad Institute Genomics Platform"/>
            <consortium name="The Broad Institute Genome Sequencing Center for Infectious Disease"/>
            <person name="Wu L."/>
            <person name="Ma J."/>
        </authorList>
    </citation>
    <scope>NUCLEOTIDE SEQUENCE [LARGE SCALE GENOMIC DNA]</scope>
    <source>
        <strain evidence="5">KCTC 33676</strain>
    </source>
</reference>
<evidence type="ECO:0000256" key="2">
    <source>
        <dbReference type="ARBA" id="ARBA00023163"/>
    </source>
</evidence>
<dbReference type="Pfam" id="PF08220">
    <property type="entry name" value="HTH_DeoR"/>
    <property type="match status" value="1"/>
</dbReference>
<dbReference type="Gene3D" id="1.10.10.10">
    <property type="entry name" value="Winged helix-like DNA-binding domain superfamily/Winged helix DNA-binding domain"/>
    <property type="match status" value="1"/>
</dbReference>
<dbReference type="PANTHER" id="PTHR41247:SF1">
    <property type="entry name" value="HTH-TYPE TRANSCRIPTIONAL REPRESSOR YCNK"/>
    <property type="match status" value="1"/>
</dbReference>
<dbReference type="SMART" id="SM00420">
    <property type="entry name" value="HTH_DEOR"/>
    <property type="match status" value="1"/>
</dbReference>
<dbReference type="InterPro" id="IPR001034">
    <property type="entry name" value="DeoR_HTH"/>
</dbReference>
<protein>
    <submittedName>
        <fullName evidence="4">DeoR family transcriptional regulator</fullName>
    </submittedName>
</protein>
<dbReference type="PROSITE" id="PS51000">
    <property type="entry name" value="HTH_DEOR_2"/>
    <property type="match status" value="1"/>
</dbReference>
<dbReference type="Proteomes" id="UP001597497">
    <property type="component" value="Unassembled WGS sequence"/>
</dbReference>
<accession>A0ABW5RF74</accession>
<dbReference type="EMBL" id="JBHUMM010000045">
    <property type="protein sequence ID" value="MFD2673613.1"/>
    <property type="molecule type" value="Genomic_DNA"/>
</dbReference>
<dbReference type="RefSeq" id="WP_379931199.1">
    <property type="nucleotide sequence ID" value="NZ_JBHUMM010000045.1"/>
</dbReference>
<organism evidence="4 5">
    <name type="scientific">Marinicrinis sediminis</name>
    <dbReference type="NCBI Taxonomy" id="1652465"/>
    <lineage>
        <taxon>Bacteria</taxon>
        <taxon>Bacillati</taxon>
        <taxon>Bacillota</taxon>
        <taxon>Bacilli</taxon>
        <taxon>Bacillales</taxon>
        <taxon>Paenibacillaceae</taxon>
    </lineage>
</organism>
<dbReference type="InterPro" id="IPR036390">
    <property type="entry name" value="WH_DNA-bd_sf"/>
</dbReference>